<dbReference type="EMBL" id="CAEZWM010000141">
    <property type="protein sequence ID" value="CAB4663040.1"/>
    <property type="molecule type" value="Genomic_DNA"/>
</dbReference>
<sequence>MPSHDEPGTGDPIQDEILELERELCRLAEVSAARIVTDRVGRPTEVHILAQGAKHPKQVVRDIQSVALASFGIELDRRIVSVVQLGGEAGGSRSGGVSSVSPEALENPVRLSDRTTLRHVAAEANGLRSLVRVTLVNQDREAIGFAEGSVASSARHRLVAAATIDALRQLLPAAECCDVDTAQILRVGTEDVAVVTVAFVLTSAEHLLSGSAVVRRRDESAAIARAVLDATNRRLAIVL</sequence>
<accession>A0A6J6LMC1</accession>
<name>A0A6J6LMC1_9ZZZZ</name>
<evidence type="ECO:0000313" key="1">
    <source>
        <dbReference type="EMBL" id="CAB4663040.1"/>
    </source>
</evidence>
<protein>
    <submittedName>
        <fullName evidence="1">Unannotated protein</fullName>
    </submittedName>
</protein>
<gene>
    <name evidence="1" type="ORF">UFOPK2242_01087</name>
</gene>
<proteinExistence type="predicted"/>
<reference evidence="1" key="1">
    <citation type="submission" date="2020-05" db="EMBL/GenBank/DDBJ databases">
        <authorList>
            <person name="Chiriac C."/>
            <person name="Salcher M."/>
            <person name="Ghai R."/>
            <person name="Kavagutti S V."/>
        </authorList>
    </citation>
    <scope>NUCLEOTIDE SEQUENCE</scope>
</reference>
<organism evidence="1">
    <name type="scientific">freshwater metagenome</name>
    <dbReference type="NCBI Taxonomy" id="449393"/>
    <lineage>
        <taxon>unclassified sequences</taxon>
        <taxon>metagenomes</taxon>
        <taxon>ecological metagenomes</taxon>
    </lineage>
</organism>
<dbReference type="AlphaFoldDB" id="A0A6J6LMC1"/>